<evidence type="ECO:0000313" key="3">
    <source>
        <dbReference type="Proteomes" id="UP001152320"/>
    </source>
</evidence>
<accession>A0A9Q1HD83</accession>
<name>A0A9Q1HD83_HOLLE</name>
<dbReference type="InterPro" id="IPR039584">
    <property type="entry name" value="HSF2BP"/>
</dbReference>
<evidence type="ECO:0000256" key="1">
    <source>
        <dbReference type="SAM" id="Phobius"/>
    </source>
</evidence>
<keyword evidence="2" id="KW-0346">Stress response</keyword>
<keyword evidence="3" id="KW-1185">Reference proteome</keyword>
<dbReference type="SUPFAM" id="SSF48371">
    <property type="entry name" value="ARM repeat"/>
    <property type="match status" value="1"/>
</dbReference>
<dbReference type="InterPro" id="IPR016024">
    <property type="entry name" value="ARM-type_fold"/>
</dbReference>
<keyword evidence="1" id="KW-0812">Transmembrane</keyword>
<sequence length="237" mass="26481">MLTTRKFCVLELMYLSFFFILFHSQNKLKTQAEMTEMSNQLSLQSEYCASMGAVCCTLLWKASQQEDIIPHLLAGSQMKSFIPVVSFTLESFLATYEGEMPENMNEEIQFVLSLVGIVTNVAASAVGREFLSKSSHCKTLVESFSHLLAKPFSKHLIRLKGLAVMSLYNLSINQMGLKVLTSTKGLVPLLTWLLSVENSEEMRLHTLLLLHSLISEPNNIKLLLEVKEGVSLPSAAM</sequence>
<keyword evidence="1" id="KW-0472">Membrane</keyword>
<keyword evidence="1" id="KW-1133">Transmembrane helix</keyword>
<dbReference type="EMBL" id="JAIZAY010000006">
    <property type="protein sequence ID" value="KAJ8040921.1"/>
    <property type="molecule type" value="Genomic_DNA"/>
</dbReference>
<evidence type="ECO:0000313" key="2">
    <source>
        <dbReference type="EMBL" id="KAJ8040921.1"/>
    </source>
</evidence>
<dbReference type="PANTHER" id="PTHR15434">
    <property type="entry name" value="HEAT SHOCK FACTOR 2-BINDING PROTEIN"/>
    <property type="match status" value="1"/>
</dbReference>
<organism evidence="2 3">
    <name type="scientific">Holothuria leucospilota</name>
    <name type="common">Black long sea cucumber</name>
    <name type="synonym">Mertensiothuria leucospilota</name>
    <dbReference type="NCBI Taxonomy" id="206669"/>
    <lineage>
        <taxon>Eukaryota</taxon>
        <taxon>Metazoa</taxon>
        <taxon>Echinodermata</taxon>
        <taxon>Eleutherozoa</taxon>
        <taxon>Echinozoa</taxon>
        <taxon>Holothuroidea</taxon>
        <taxon>Aspidochirotacea</taxon>
        <taxon>Aspidochirotida</taxon>
        <taxon>Holothuriidae</taxon>
        <taxon>Holothuria</taxon>
    </lineage>
</organism>
<dbReference type="OrthoDB" id="10065854at2759"/>
<dbReference type="GO" id="GO:0005829">
    <property type="term" value="C:cytosol"/>
    <property type="evidence" value="ECO:0007669"/>
    <property type="project" value="TreeGrafter"/>
</dbReference>
<dbReference type="AlphaFoldDB" id="A0A9Q1HD83"/>
<dbReference type="PANTHER" id="PTHR15434:SF2">
    <property type="entry name" value="HEAT SHOCK FACTOR 2-BINDING PROTEIN"/>
    <property type="match status" value="1"/>
</dbReference>
<comment type="caution">
    <text evidence="2">The sequence shown here is derived from an EMBL/GenBank/DDBJ whole genome shotgun (WGS) entry which is preliminary data.</text>
</comment>
<dbReference type="Proteomes" id="UP001152320">
    <property type="component" value="Chromosome 6"/>
</dbReference>
<reference evidence="2" key="1">
    <citation type="submission" date="2021-10" db="EMBL/GenBank/DDBJ databases">
        <title>Tropical sea cucumber genome reveals ecological adaptation and Cuvierian tubules defense mechanism.</title>
        <authorList>
            <person name="Chen T."/>
        </authorList>
    </citation>
    <scope>NUCLEOTIDE SEQUENCE</scope>
    <source>
        <strain evidence="2">Nanhai2018</strain>
        <tissue evidence="2">Muscle</tissue>
    </source>
</reference>
<feature type="transmembrane region" description="Helical" evidence="1">
    <location>
        <begin position="7"/>
        <end position="24"/>
    </location>
</feature>
<gene>
    <name evidence="2" type="ORF">HOLleu_15371</name>
</gene>
<proteinExistence type="predicted"/>
<protein>
    <submittedName>
        <fullName evidence="2">Heat shock factor 2-binding protein</fullName>
    </submittedName>
</protein>